<feature type="transmembrane region" description="Helical" evidence="1">
    <location>
        <begin position="88"/>
        <end position="105"/>
    </location>
</feature>
<reference evidence="2 3" key="1">
    <citation type="submission" date="2021-01" db="EMBL/GenBank/DDBJ databases">
        <title>Genomic Encyclopedia of Type Strains, Phase IV (KMG-IV): sequencing the most valuable type-strain genomes for metagenomic binning, comparative biology and taxonomic classification.</title>
        <authorList>
            <person name="Goeker M."/>
        </authorList>
    </citation>
    <scope>NUCLEOTIDE SEQUENCE [LARGE SCALE GENOMIC DNA]</scope>
    <source>
        <strain evidence="2 3">DSM 105482</strain>
    </source>
</reference>
<keyword evidence="1" id="KW-0812">Transmembrane</keyword>
<accession>A0ABS2QFF6</accession>
<organism evidence="2 3">
    <name type="scientific">Peribacillus deserti</name>
    <dbReference type="NCBI Taxonomy" id="673318"/>
    <lineage>
        <taxon>Bacteria</taxon>
        <taxon>Bacillati</taxon>
        <taxon>Bacillota</taxon>
        <taxon>Bacilli</taxon>
        <taxon>Bacillales</taxon>
        <taxon>Bacillaceae</taxon>
        <taxon>Peribacillus</taxon>
    </lineage>
</organism>
<feature type="transmembrane region" description="Helical" evidence="1">
    <location>
        <begin position="59"/>
        <end position="82"/>
    </location>
</feature>
<evidence type="ECO:0000256" key="1">
    <source>
        <dbReference type="SAM" id="Phobius"/>
    </source>
</evidence>
<protein>
    <recommendedName>
        <fullName evidence="4">DUF2512 domain-containing protein</fullName>
    </recommendedName>
</protein>
<evidence type="ECO:0008006" key="4">
    <source>
        <dbReference type="Google" id="ProtNLM"/>
    </source>
</evidence>
<keyword evidence="3" id="KW-1185">Reference proteome</keyword>
<dbReference type="RefSeq" id="WP_204537962.1">
    <property type="nucleotide sequence ID" value="NZ_JAFBFI010000002.1"/>
</dbReference>
<dbReference type="Proteomes" id="UP000823486">
    <property type="component" value="Unassembled WGS sequence"/>
</dbReference>
<dbReference type="EMBL" id="JAFBFI010000002">
    <property type="protein sequence ID" value="MBM7691046.1"/>
    <property type="molecule type" value="Genomic_DNA"/>
</dbReference>
<dbReference type="InterPro" id="IPR019649">
    <property type="entry name" value="DUF2512"/>
</dbReference>
<evidence type="ECO:0000313" key="3">
    <source>
        <dbReference type="Proteomes" id="UP000823486"/>
    </source>
</evidence>
<sequence length="122" mass="13796">MEHLRHLFYKALIIFPLLAASLLTTTHIPLPKIFVLCTIIWISSYTISDLMVLPKEGVFGAILVDFFLVFFIVGIGLDIFGIFGYKNILLTMLITLLITTIEGIYHKYAAKAVSKNKDLYVN</sequence>
<keyword evidence="1" id="KW-0472">Membrane</keyword>
<proteinExistence type="predicted"/>
<evidence type="ECO:0000313" key="2">
    <source>
        <dbReference type="EMBL" id="MBM7691046.1"/>
    </source>
</evidence>
<feature type="transmembrane region" description="Helical" evidence="1">
    <location>
        <begin position="7"/>
        <end position="27"/>
    </location>
</feature>
<feature type="transmembrane region" description="Helical" evidence="1">
    <location>
        <begin position="33"/>
        <end position="52"/>
    </location>
</feature>
<keyword evidence="1" id="KW-1133">Transmembrane helix</keyword>
<comment type="caution">
    <text evidence="2">The sequence shown here is derived from an EMBL/GenBank/DDBJ whole genome shotgun (WGS) entry which is preliminary data.</text>
</comment>
<name>A0ABS2QFF6_9BACI</name>
<dbReference type="Pfam" id="PF10710">
    <property type="entry name" value="DUF2512"/>
    <property type="match status" value="1"/>
</dbReference>
<gene>
    <name evidence="2" type="ORF">JOC77_000451</name>
</gene>